<feature type="transmembrane region" description="Helical" evidence="1">
    <location>
        <begin position="51"/>
        <end position="72"/>
    </location>
</feature>
<evidence type="ECO:0000256" key="1">
    <source>
        <dbReference type="SAM" id="Phobius"/>
    </source>
</evidence>
<keyword evidence="3" id="KW-1185">Reference proteome</keyword>
<feature type="transmembrane region" description="Helical" evidence="1">
    <location>
        <begin position="20"/>
        <end position="39"/>
    </location>
</feature>
<evidence type="ECO:0000313" key="3">
    <source>
        <dbReference type="Proteomes" id="UP000092993"/>
    </source>
</evidence>
<dbReference type="OrthoDB" id="3197626at2759"/>
<dbReference type="AlphaFoldDB" id="A0A1C7M4Y7"/>
<gene>
    <name evidence="2" type="ORF">A0H81_08934</name>
</gene>
<dbReference type="EMBL" id="LUGG01000011">
    <property type="protein sequence ID" value="OBZ71429.1"/>
    <property type="molecule type" value="Genomic_DNA"/>
</dbReference>
<proteinExistence type="predicted"/>
<sequence>MTNWQDPSVIADNYAALGTMSWVFGSIFLWEWITTLGFEWRIITRQMDLKWPMLVCVVSRLSMLGVAIGTFIAQSLTTQFNCDASFRAMLALGYLSVCLVSFLIALRTIAIWNRHNDDIRCTLHSNACAFLIAGDL</sequence>
<keyword evidence="1" id="KW-1133">Transmembrane helix</keyword>
<evidence type="ECO:0000313" key="2">
    <source>
        <dbReference type="EMBL" id="OBZ71429.1"/>
    </source>
</evidence>
<comment type="caution">
    <text evidence="2">The sequence shown here is derived from an EMBL/GenBank/DDBJ whole genome shotgun (WGS) entry which is preliminary data.</text>
</comment>
<feature type="transmembrane region" description="Helical" evidence="1">
    <location>
        <begin position="84"/>
        <end position="106"/>
    </location>
</feature>
<protein>
    <submittedName>
        <fullName evidence="2">Uncharacterized protein</fullName>
    </submittedName>
</protein>
<dbReference type="Proteomes" id="UP000092993">
    <property type="component" value="Unassembled WGS sequence"/>
</dbReference>
<reference evidence="2 3" key="1">
    <citation type="submission" date="2016-03" db="EMBL/GenBank/DDBJ databases">
        <title>Whole genome sequencing of Grifola frondosa 9006-11.</title>
        <authorList>
            <person name="Min B."/>
            <person name="Park H."/>
            <person name="Kim J.-G."/>
            <person name="Cho H."/>
            <person name="Oh Y.-L."/>
            <person name="Kong W.-S."/>
            <person name="Choi I.-G."/>
        </authorList>
    </citation>
    <scope>NUCLEOTIDE SEQUENCE [LARGE SCALE GENOMIC DNA]</scope>
    <source>
        <strain evidence="2 3">9006-11</strain>
    </source>
</reference>
<keyword evidence="1" id="KW-0472">Membrane</keyword>
<accession>A0A1C7M4Y7</accession>
<organism evidence="2 3">
    <name type="scientific">Grifola frondosa</name>
    <name type="common">Maitake</name>
    <name type="synonym">Polyporus frondosus</name>
    <dbReference type="NCBI Taxonomy" id="5627"/>
    <lineage>
        <taxon>Eukaryota</taxon>
        <taxon>Fungi</taxon>
        <taxon>Dikarya</taxon>
        <taxon>Basidiomycota</taxon>
        <taxon>Agaricomycotina</taxon>
        <taxon>Agaricomycetes</taxon>
        <taxon>Polyporales</taxon>
        <taxon>Grifolaceae</taxon>
        <taxon>Grifola</taxon>
    </lineage>
</organism>
<dbReference type="OMA" id="WRIITRQ"/>
<name>A0A1C7M4Y7_GRIFR</name>
<keyword evidence="1" id="KW-0812">Transmembrane</keyword>